<keyword evidence="1" id="KW-0812">Transmembrane</keyword>
<protein>
    <submittedName>
        <fullName evidence="2">Uncharacterized protein</fullName>
    </submittedName>
</protein>
<dbReference type="GeneID" id="19880237"/>
<reference evidence="3" key="1">
    <citation type="submission" date="2011-03" db="EMBL/GenBank/DDBJ databases">
        <title>The genome sequence of Vavraia culicis strain floridensis.</title>
        <authorList>
            <consortium name="The Broad Institute Genome Sequencing Platform"/>
            <person name="Cuomo C."/>
            <person name="Becnel J."/>
            <person name="Sanscrainte N."/>
            <person name="Young S.K."/>
            <person name="Zeng Q."/>
            <person name="Gargeya S."/>
            <person name="Fitzgerald M."/>
            <person name="Haas B."/>
            <person name="Abouelleil A."/>
            <person name="Alvarado L."/>
            <person name="Arachchi H.M."/>
            <person name="Berlin A."/>
            <person name="Chapman S.B."/>
            <person name="Gearin G."/>
            <person name="Goldberg J."/>
            <person name="Griggs A."/>
            <person name="Gujja S."/>
            <person name="Hansen M."/>
            <person name="Heiman D."/>
            <person name="Howarth C."/>
            <person name="Larimer J."/>
            <person name="Lui A."/>
            <person name="MacDonald P.J.P."/>
            <person name="McCowen C."/>
            <person name="Montmayeur A."/>
            <person name="Murphy C."/>
            <person name="Neiman D."/>
            <person name="Pearson M."/>
            <person name="Priest M."/>
            <person name="Roberts A."/>
            <person name="Saif S."/>
            <person name="Shea T."/>
            <person name="Sisk P."/>
            <person name="Stolte C."/>
            <person name="Sykes S."/>
            <person name="Wortman J."/>
            <person name="Nusbaum C."/>
            <person name="Birren B."/>
        </authorList>
    </citation>
    <scope>NUCLEOTIDE SEQUENCE [LARGE SCALE GENOMIC DNA]</scope>
    <source>
        <strain evidence="3">floridensis</strain>
    </source>
</reference>
<dbReference type="VEuPathDB" id="MicrosporidiaDB:VCUG_02374"/>
<dbReference type="HOGENOM" id="CLU_702483_0_0_1"/>
<organism evidence="2 3">
    <name type="scientific">Vavraia culicis (isolate floridensis)</name>
    <name type="common">Microsporidian parasite</name>
    <dbReference type="NCBI Taxonomy" id="948595"/>
    <lineage>
        <taxon>Eukaryota</taxon>
        <taxon>Fungi</taxon>
        <taxon>Fungi incertae sedis</taxon>
        <taxon>Microsporidia</taxon>
        <taxon>Pleistophoridae</taxon>
        <taxon>Vavraia</taxon>
    </lineage>
</organism>
<name>L2GR81_VAVCU</name>
<dbReference type="InParanoid" id="L2GR81"/>
<keyword evidence="1" id="KW-1133">Transmembrane helix</keyword>
<accession>L2GR81</accession>
<proteinExistence type="predicted"/>
<keyword evidence="1" id="KW-0472">Membrane</keyword>
<dbReference type="OrthoDB" id="10469772at2759"/>
<feature type="transmembrane region" description="Helical" evidence="1">
    <location>
        <begin position="143"/>
        <end position="163"/>
    </location>
</feature>
<dbReference type="RefSeq" id="XP_008075383.1">
    <property type="nucleotide sequence ID" value="XM_008077192.1"/>
</dbReference>
<dbReference type="AlphaFoldDB" id="L2GR81"/>
<evidence type="ECO:0000313" key="3">
    <source>
        <dbReference type="Proteomes" id="UP000011081"/>
    </source>
</evidence>
<evidence type="ECO:0000313" key="2">
    <source>
        <dbReference type="EMBL" id="ELA46139.1"/>
    </source>
</evidence>
<dbReference type="PROSITE" id="PS51257">
    <property type="entry name" value="PROKAR_LIPOPROTEIN"/>
    <property type="match status" value="1"/>
</dbReference>
<evidence type="ECO:0000256" key="1">
    <source>
        <dbReference type="SAM" id="Phobius"/>
    </source>
</evidence>
<dbReference type="Proteomes" id="UP000011081">
    <property type="component" value="Unassembled WGS sequence"/>
</dbReference>
<dbReference type="EMBL" id="GL877461">
    <property type="protein sequence ID" value="ELA46139.1"/>
    <property type="molecule type" value="Genomic_DNA"/>
</dbReference>
<gene>
    <name evidence="2" type="ORF">VCUG_02374</name>
</gene>
<keyword evidence="3" id="KW-1185">Reference proteome</keyword>
<sequence>MRLAIARSTKCNGVMQLHRFCVHLAVHTISSGSCEGCVSGKESERYVDQAKCGVINTNGSNRSTISCTQCPCSSSSRIQVIFIQNTGPFHPILFFDLIVPKRAKTLINHFIFLIWEVLEFLQIKNKFLQKYTNYFKSIKMISAITSMLAIHNLSAALLIYIAAYRCSYRAYSYVSDDEATYSLTPAHTEYVDTMYSDPRDYGLREAEPSTRKVLRVDRSQPSDYESVALEEIPQLEQPKTVKLQARDNSETFSNRYDLFYTQVARERTSTTPKYRMDRHEIGSMLSELKDKIQKRVDKGLEKEYSSKLWNVYEALSDIVDQLDDSVGTYTWKKLRVSKLLSLIKELVDNATVLVKMVEKDRMYDLDELETFDQGCDSLIEAAEEAKSEIERMF</sequence>